<dbReference type="InterPro" id="IPR036691">
    <property type="entry name" value="Endo/exonu/phosph_ase_sf"/>
</dbReference>
<dbReference type="AlphaFoldDB" id="A0AAW1MD62"/>
<keyword evidence="2" id="KW-0255">Endonuclease</keyword>
<dbReference type="Pfam" id="PF14529">
    <property type="entry name" value="Exo_endo_phos_2"/>
    <property type="match status" value="1"/>
</dbReference>
<dbReference type="InterPro" id="IPR005135">
    <property type="entry name" value="Endo/exonuclease/phosphatase"/>
</dbReference>
<dbReference type="GO" id="GO:0004519">
    <property type="term" value="F:endonuclease activity"/>
    <property type="evidence" value="ECO:0007669"/>
    <property type="project" value="UniProtKB-KW"/>
</dbReference>
<name>A0AAW1MD62_POPJA</name>
<keyword evidence="2" id="KW-0378">Hydrolase</keyword>
<gene>
    <name evidence="2" type="ORF">QE152_g7904</name>
</gene>
<accession>A0AAW1MD62</accession>
<dbReference type="CDD" id="cd09077">
    <property type="entry name" value="R1-I-EN"/>
    <property type="match status" value="1"/>
</dbReference>
<feature type="domain" description="Endonuclease/exonuclease/phosphatase" evidence="1">
    <location>
        <begin position="87"/>
        <end position="202"/>
    </location>
</feature>
<dbReference type="EMBL" id="JASPKY010000060">
    <property type="protein sequence ID" value="KAK9744246.1"/>
    <property type="molecule type" value="Genomic_DNA"/>
</dbReference>
<evidence type="ECO:0000313" key="3">
    <source>
        <dbReference type="Proteomes" id="UP001458880"/>
    </source>
</evidence>
<dbReference type="Gene3D" id="3.60.10.10">
    <property type="entry name" value="Endonuclease/exonuclease/phosphatase"/>
    <property type="match status" value="1"/>
</dbReference>
<dbReference type="PANTHER" id="PTHR33273">
    <property type="entry name" value="DOMAIN-CONTAINING PROTEIN, PUTATIVE-RELATED"/>
    <property type="match status" value="1"/>
</dbReference>
<proteinExistence type="predicted"/>
<dbReference type="SUPFAM" id="SSF56219">
    <property type="entry name" value="DNase I-like"/>
    <property type="match status" value="1"/>
</dbReference>
<evidence type="ECO:0000313" key="2">
    <source>
        <dbReference type="EMBL" id="KAK9744246.1"/>
    </source>
</evidence>
<sequence>MYDKLAPSEQANVGRGYAAQDMVYATSMHQGIDILFVCEPNRKRVEDAKWIKDSRTNVAALILKRNIEILGHSVRDGHLVLHMNSFDFVCCYLSPNIGMEEYKREVDNIMNGVYRRQTIILGDINAKSPQWGAPKTDNKGEYWQEWIHTLDMVVLNDGKEPTFVKGATESHIDVTLSTYRIAKQIVNWRVMDEDSLTDHKYI</sequence>
<keyword evidence="3" id="KW-1185">Reference proteome</keyword>
<reference evidence="2 3" key="1">
    <citation type="journal article" date="2024" name="BMC Genomics">
        <title>De novo assembly and annotation of Popillia japonica's genome with initial clues to its potential as an invasive pest.</title>
        <authorList>
            <person name="Cucini C."/>
            <person name="Boschi S."/>
            <person name="Funari R."/>
            <person name="Cardaioli E."/>
            <person name="Iannotti N."/>
            <person name="Marturano G."/>
            <person name="Paoli F."/>
            <person name="Bruttini M."/>
            <person name="Carapelli A."/>
            <person name="Frati F."/>
            <person name="Nardi F."/>
        </authorList>
    </citation>
    <scope>NUCLEOTIDE SEQUENCE [LARGE SCALE GENOMIC DNA]</scope>
    <source>
        <strain evidence="2">DMR45628</strain>
    </source>
</reference>
<dbReference type="PANTHER" id="PTHR33273:SF4">
    <property type="entry name" value="ENDONUCLEASE_EXONUCLEASE_PHOSPHATASE DOMAIN-CONTAINING PROTEIN"/>
    <property type="match status" value="1"/>
</dbReference>
<comment type="caution">
    <text evidence="2">The sequence shown here is derived from an EMBL/GenBank/DDBJ whole genome shotgun (WGS) entry which is preliminary data.</text>
</comment>
<organism evidence="2 3">
    <name type="scientific">Popillia japonica</name>
    <name type="common">Japanese beetle</name>
    <dbReference type="NCBI Taxonomy" id="7064"/>
    <lineage>
        <taxon>Eukaryota</taxon>
        <taxon>Metazoa</taxon>
        <taxon>Ecdysozoa</taxon>
        <taxon>Arthropoda</taxon>
        <taxon>Hexapoda</taxon>
        <taxon>Insecta</taxon>
        <taxon>Pterygota</taxon>
        <taxon>Neoptera</taxon>
        <taxon>Endopterygota</taxon>
        <taxon>Coleoptera</taxon>
        <taxon>Polyphaga</taxon>
        <taxon>Scarabaeiformia</taxon>
        <taxon>Scarabaeidae</taxon>
        <taxon>Rutelinae</taxon>
        <taxon>Popillia</taxon>
    </lineage>
</organism>
<protein>
    <submittedName>
        <fullName evidence="2">Endonuclease-reverse transcriptase</fullName>
    </submittedName>
</protein>
<evidence type="ECO:0000259" key="1">
    <source>
        <dbReference type="Pfam" id="PF14529"/>
    </source>
</evidence>
<keyword evidence="2" id="KW-0540">Nuclease</keyword>
<dbReference type="Proteomes" id="UP001458880">
    <property type="component" value="Unassembled WGS sequence"/>
</dbReference>